<evidence type="ECO:0000256" key="2">
    <source>
        <dbReference type="SAM" id="MobiDB-lite"/>
    </source>
</evidence>
<feature type="compositionally biased region" description="Acidic residues" evidence="2">
    <location>
        <begin position="1"/>
        <end position="29"/>
    </location>
</feature>
<dbReference type="GO" id="GO:0009254">
    <property type="term" value="P:peptidoglycan turnover"/>
    <property type="evidence" value="ECO:0007669"/>
    <property type="project" value="InterPro"/>
</dbReference>
<reference evidence="4 5" key="1">
    <citation type="submission" date="2016-10" db="EMBL/GenBank/DDBJ databases">
        <authorList>
            <person name="de Groot N.N."/>
        </authorList>
    </citation>
    <scope>NUCLEOTIDE SEQUENCE [LARGE SCALE GENOMIC DNA]</scope>
    <source>
        <strain evidence="4 5">DSM 21771</strain>
    </source>
</reference>
<proteinExistence type="predicted"/>
<evidence type="ECO:0000256" key="1">
    <source>
        <dbReference type="ARBA" id="ARBA00022729"/>
    </source>
</evidence>
<dbReference type="EMBL" id="FNEN01000012">
    <property type="protein sequence ID" value="SDJ04118.1"/>
    <property type="molecule type" value="Genomic_DNA"/>
</dbReference>
<name>A0A1G8QHJ8_9BACI</name>
<dbReference type="SUPFAM" id="SSF50685">
    <property type="entry name" value="Barwin-like endoglucanases"/>
    <property type="match status" value="1"/>
</dbReference>
<feature type="domain" description="3D" evidence="3">
    <location>
        <begin position="77"/>
        <end position="137"/>
    </location>
</feature>
<keyword evidence="5" id="KW-1185">Reference proteome</keyword>
<protein>
    <submittedName>
        <fullName evidence="4">3D (Asp-Asp-Asp) domain-containing protein</fullName>
    </submittedName>
</protein>
<dbReference type="CDD" id="cd22786">
    <property type="entry name" value="DPBB_YuiC-like"/>
    <property type="match status" value="1"/>
</dbReference>
<dbReference type="AlphaFoldDB" id="A0A1G8QHJ8"/>
<organism evidence="4 5">
    <name type="scientific">Natribacillus halophilus</name>
    <dbReference type="NCBI Taxonomy" id="549003"/>
    <lineage>
        <taxon>Bacteria</taxon>
        <taxon>Bacillati</taxon>
        <taxon>Bacillota</taxon>
        <taxon>Bacilli</taxon>
        <taxon>Bacillales</taxon>
        <taxon>Bacillaceae</taxon>
        <taxon>Natribacillus</taxon>
    </lineage>
</organism>
<dbReference type="Gene3D" id="2.40.40.10">
    <property type="entry name" value="RlpA-like domain"/>
    <property type="match status" value="1"/>
</dbReference>
<dbReference type="InterPro" id="IPR036908">
    <property type="entry name" value="RlpA-like_sf"/>
</dbReference>
<gene>
    <name evidence="4" type="ORF">SAMN04488123_11239</name>
</gene>
<dbReference type="Pfam" id="PF06725">
    <property type="entry name" value="3D"/>
    <property type="match status" value="1"/>
</dbReference>
<keyword evidence="1" id="KW-0732">Signal</keyword>
<dbReference type="PANTHER" id="PTHR39160:SF6">
    <property type="entry name" value="CELL WALL-BINDING PROTEIN YOCH"/>
    <property type="match status" value="1"/>
</dbReference>
<feature type="non-terminal residue" evidence="4">
    <location>
        <position position="1"/>
    </location>
</feature>
<dbReference type="PANTHER" id="PTHR39160">
    <property type="entry name" value="CELL WALL-BINDING PROTEIN YOCH"/>
    <property type="match status" value="1"/>
</dbReference>
<evidence type="ECO:0000259" key="3">
    <source>
        <dbReference type="Pfam" id="PF06725"/>
    </source>
</evidence>
<dbReference type="RefSeq" id="WP_176764742.1">
    <property type="nucleotide sequence ID" value="NZ_FNEN01000012.1"/>
</dbReference>
<dbReference type="Proteomes" id="UP000198853">
    <property type="component" value="Unassembled WGS sequence"/>
</dbReference>
<dbReference type="GO" id="GO:0004553">
    <property type="term" value="F:hydrolase activity, hydrolyzing O-glycosyl compounds"/>
    <property type="evidence" value="ECO:0007669"/>
    <property type="project" value="InterPro"/>
</dbReference>
<sequence>EQEEQQQQEAEQDEQEEQQQQEVEQTEQEETGHASQENEEPAGETFTVEATAYTAGCDGCTGITATGLNLNDNPNKSVIAVDPNVIPLGSTVEVEGYGTAVAGDVGAAIQGEKIDIHVPTQEEAINWGRRDVNVTIVE</sequence>
<dbReference type="GO" id="GO:0019867">
    <property type="term" value="C:outer membrane"/>
    <property type="evidence" value="ECO:0007669"/>
    <property type="project" value="InterPro"/>
</dbReference>
<feature type="region of interest" description="Disordered" evidence="2">
    <location>
        <begin position="1"/>
        <end position="47"/>
    </location>
</feature>
<dbReference type="InterPro" id="IPR010611">
    <property type="entry name" value="3D_dom"/>
</dbReference>
<evidence type="ECO:0000313" key="4">
    <source>
        <dbReference type="EMBL" id="SDJ04118.1"/>
    </source>
</evidence>
<dbReference type="InterPro" id="IPR051933">
    <property type="entry name" value="Resuscitation_pf_RpfB"/>
</dbReference>
<evidence type="ECO:0000313" key="5">
    <source>
        <dbReference type="Proteomes" id="UP000198853"/>
    </source>
</evidence>
<accession>A0A1G8QHJ8</accession>